<dbReference type="RefSeq" id="WP_394850252.1">
    <property type="nucleotide sequence ID" value="NZ_CP089982.1"/>
</dbReference>
<reference evidence="2 3" key="1">
    <citation type="submission" date="2021-12" db="EMBL/GenBank/DDBJ databases">
        <title>Discovery of the Pendulisporaceae a myxobacterial family with distinct sporulation behavior and unique specialized metabolism.</title>
        <authorList>
            <person name="Garcia R."/>
            <person name="Popoff A."/>
            <person name="Bader C.D."/>
            <person name="Loehr J."/>
            <person name="Walesch S."/>
            <person name="Walt C."/>
            <person name="Boldt J."/>
            <person name="Bunk B."/>
            <person name="Haeckl F.J.F.P.J."/>
            <person name="Gunesch A.P."/>
            <person name="Birkelbach J."/>
            <person name="Nuebel U."/>
            <person name="Pietschmann T."/>
            <person name="Bach T."/>
            <person name="Mueller R."/>
        </authorList>
    </citation>
    <scope>NUCLEOTIDE SEQUENCE [LARGE SCALE GENOMIC DNA]</scope>
    <source>
        <strain evidence="2 3">MSr12523</strain>
    </source>
</reference>
<protein>
    <submittedName>
        <fullName evidence="2">Formylglycine-generating enzyme family protein</fullName>
    </submittedName>
</protein>
<dbReference type="PANTHER" id="PTHR23150">
    <property type="entry name" value="SULFATASE MODIFYING FACTOR 1, 2"/>
    <property type="match status" value="1"/>
</dbReference>
<sequence>MAGGCAKGVANLEGGRGVPAAARIEPAQANVSHGNTAKAQKAAAGSPRLARSLLGRVGSAFAQNSTGSPTVLEQLLPEEDRPVAGGLCPPDMASIDDRFCIDRYEESLVEMLPNGEERPYSPYTALNGETVRAVSAAHVIPQAYISGTDAGAACARAGKRLCKPAEWQTACMGPQKTTYGYGNQRESRRCNDHGRSAMGVLYGYGAPNDRTFWSMDRMNNPMLNQVEGTLAKTGDHEACTNDYGVYDMVGNLHEWVADPAGTFQGGYYLDTQQNGDGCTYKTKAHEIWYHDYSTGFRCCADVAP</sequence>
<dbReference type="PANTHER" id="PTHR23150:SF19">
    <property type="entry name" value="FORMYLGLYCINE-GENERATING ENZYME"/>
    <property type="match status" value="1"/>
</dbReference>
<dbReference type="Proteomes" id="UP001379533">
    <property type="component" value="Chromosome"/>
</dbReference>
<evidence type="ECO:0000259" key="1">
    <source>
        <dbReference type="Pfam" id="PF03781"/>
    </source>
</evidence>
<feature type="domain" description="Sulfatase-modifying factor enzyme-like" evidence="1">
    <location>
        <begin position="137"/>
        <end position="284"/>
    </location>
</feature>
<proteinExistence type="predicted"/>
<evidence type="ECO:0000313" key="3">
    <source>
        <dbReference type="Proteomes" id="UP001379533"/>
    </source>
</evidence>
<dbReference type="InterPro" id="IPR005532">
    <property type="entry name" value="SUMF_dom"/>
</dbReference>
<name>A0ABZ2KM40_9BACT</name>
<dbReference type="InterPro" id="IPR016187">
    <property type="entry name" value="CTDL_fold"/>
</dbReference>
<dbReference type="Gene3D" id="3.90.1580.10">
    <property type="entry name" value="paralog of FGE (formylglycine-generating enzyme)"/>
    <property type="match status" value="1"/>
</dbReference>
<keyword evidence="3" id="KW-1185">Reference proteome</keyword>
<dbReference type="InterPro" id="IPR042095">
    <property type="entry name" value="SUMF_sf"/>
</dbReference>
<gene>
    <name evidence="2" type="ORF">LZC95_22695</name>
</gene>
<dbReference type="InterPro" id="IPR051043">
    <property type="entry name" value="Sulfatase_Mod_Factor_Kinase"/>
</dbReference>
<evidence type="ECO:0000313" key="2">
    <source>
        <dbReference type="EMBL" id="WXA99611.1"/>
    </source>
</evidence>
<accession>A0ABZ2KM40</accession>
<dbReference type="EMBL" id="CP089982">
    <property type="protein sequence ID" value="WXA99611.1"/>
    <property type="molecule type" value="Genomic_DNA"/>
</dbReference>
<organism evidence="2 3">
    <name type="scientific">Pendulispora brunnea</name>
    <dbReference type="NCBI Taxonomy" id="2905690"/>
    <lineage>
        <taxon>Bacteria</taxon>
        <taxon>Pseudomonadati</taxon>
        <taxon>Myxococcota</taxon>
        <taxon>Myxococcia</taxon>
        <taxon>Myxococcales</taxon>
        <taxon>Sorangiineae</taxon>
        <taxon>Pendulisporaceae</taxon>
        <taxon>Pendulispora</taxon>
    </lineage>
</organism>
<dbReference type="SUPFAM" id="SSF56436">
    <property type="entry name" value="C-type lectin-like"/>
    <property type="match status" value="1"/>
</dbReference>
<dbReference type="Pfam" id="PF03781">
    <property type="entry name" value="FGE-sulfatase"/>
    <property type="match status" value="1"/>
</dbReference>